<dbReference type="AlphaFoldDB" id="A0A918HFR0"/>
<gene>
    <name evidence="1" type="ORF">GCM10014713_63420</name>
</gene>
<proteinExistence type="predicted"/>
<dbReference type="Proteomes" id="UP000619486">
    <property type="component" value="Unassembled WGS sequence"/>
</dbReference>
<accession>A0A918HFR0</accession>
<protein>
    <submittedName>
        <fullName evidence="1">Uncharacterized protein</fullName>
    </submittedName>
</protein>
<comment type="caution">
    <text evidence="1">The sequence shown here is derived from an EMBL/GenBank/DDBJ whole genome shotgun (WGS) entry which is preliminary data.</text>
</comment>
<name>A0A918HFR0_9ACTN</name>
<evidence type="ECO:0000313" key="1">
    <source>
        <dbReference type="EMBL" id="GGT61245.1"/>
    </source>
</evidence>
<organism evidence="1 2">
    <name type="scientific">Streptomyces purpureus</name>
    <dbReference type="NCBI Taxonomy" id="1951"/>
    <lineage>
        <taxon>Bacteria</taxon>
        <taxon>Bacillati</taxon>
        <taxon>Actinomycetota</taxon>
        <taxon>Actinomycetes</taxon>
        <taxon>Kitasatosporales</taxon>
        <taxon>Streptomycetaceae</taxon>
        <taxon>Streptomyces</taxon>
    </lineage>
</organism>
<reference evidence="1" key="2">
    <citation type="submission" date="2020-09" db="EMBL/GenBank/DDBJ databases">
        <authorList>
            <person name="Sun Q."/>
            <person name="Ohkuma M."/>
        </authorList>
    </citation>
    <scope>NUCLEOTIDE SEQUENCE</scope>
    <source>
        <strain evidence="1">JCM 3172</strain>
    </source>
</reference>
<dbReference type="EMBL" id="BMQQ01000038">
    <property type="protein sequence ID" value="GGT61245.1"/>
    <property type="molecule type" value="Genomic_DNA"/>
</dbReference>
<keyword evidence="2" id="KW-1185">Reference proteome</keyword>
<reference evidence="1" key="1">
    <citation type="journal article" date="2014" name="Int. J. Syst. Evol. Microbiol.">
        <title>Complete genome sequence of Corynebacterium casei LMG S-19264T (=DSM 44701T), isolated from a smear-ripened cheese.</title>
        <authorList>
            <consortium name="US DOE Joint Genome Institute (JGI-PGF)"/>
            <person name="Walter F."/>
            <person name="Albersmeier A."/>
            <person name="Kalinowski J."/>
            <person name="Ruckert C."/>
        </authorList>
    </citation>
    <scope>NUCLEOTIDE SEQUENCE</scope>
    <source>
        <strain evidence="1">JCM 3172</strain>
    </source>
</reference>
<evidence type="ECO:0000313" key="2">
    <source>
        <dbReference type="Proteomes" id="UP000619486"/>
    </source>
</evidence>
<sequence>MLAGATPVLVHNCGGGTTVYRGVAEVSGETGGPNPACDDAVEGIARPRGGDSTPEMHHLGMTDSDYTSWTTSPAAAIRAATRDGGSGVVIRATIPSGRFRVHVNDQPWVEDDLRGEAEVIIQGVMQGRARAAWPGARLEDLGF</sequence>